<keyword evidence="2" id="KW-1185">Reference proteome</keyword>
<gene>
    <name evidence="1" type="ORF">KDX31_20890</name>
</gene>
<evidence type="ECO:0000313" key="2">
    <source>
        <dbReference type="Proteomes" id="UP001059950"/>
    </source>
</evidence>
<keyword evidence="1" id="KW-0614">Plasmid</keyword>
<protein>
    <submittedName>
        <fullName evidence="1">TIGR02444 family protein</fullName>
    </submittedName>
</protein>
<sequence length="171" mass="19053">MSENNVFWNYAVAIYSTPATAELCLRLQNRYQLSVNSLLFALWLAEQGRVLPATLDDSHVREWRENVLEPLRLLRYQLRQSKQSRTEDDCYQQLKKAELAAERVESGLLYELREQCPDVSGAGGEAEGLSDLNIQGYLNLCAAAGCEPGMAGDLQALLRQLVDKAIGCSGN</sequence>
<dbReference type="EMBL" id="CP073345">
    <property type="protein sequence ID" value="UTW05574.1"/>
    <property type="molecule type" value="Genomic_DNA"/>
</dbReference>
<dbReference type="Proteomes" id="UP001059950">
    <property type="component" value="Plasmid unnamed"/>
</dbReference>
<reference evidence="1" key="1">
    <citation type="submission" date="2021-04" db="EMBL/GenBank/DDBJ databases">
        <title>Oceanospirillales bacteria with DddD are important DMSP degraders in coastal seawater.</title>
        <authorList>
            <person name="Liu J."/>
        </authorList>
    </citation>
    <scope>NUCLEOTIDE SEQUENCE</scope>
    <source>
        <strain evidence="1">GY6</strain>
        <plasmid evidence="1">unnamed</plasmid>
    </source>
</reference>
<accession>A0ABY5H0L8</accession>
<dbReference type="Pfam" id="PF09523">
    <property type="entry name" value="DUF2390"/>
    <property type="match status" value="1"/>
</dbReference>
<proteinExistence type="predicted"/>
<geneLocation type="plasmid" evidence="1 2">
    <name>unnamed</name>
</geneLocation>
<organism evidence="1 2">
    <name type="scientific">Amphritea atlantica</name>
    <dbReference type="NCBI Taxonomy" id="355243"/>
    <lineage>
        <taxon>Bacteria</taxon>
        <taxon>Pseudomonadati</taxon>
        <taxon>Pseudomonadota</taxon>
        <taxon>Gammaproteobacteria</taxon>
        <taxon>Oceanospirillales</taxon>
        <taxon>Oceanospirillaceae</taxon>
        <taxon>Amphritea</taxon>
    </lineage>
</organism>
<name>A0ABY5H0L8_9GAMM</name>
<dbReference type="InterPro" id="IPR012659">
    <property type="entry name" value="CHP02444"/>
</dbReference>
<dbReference type="NCBIfam" id="TIGR02444">
    <property type="entry name" value="TIGR02444 family protein"/>
    <property type="match status" value="1"/>
</dbReference>
<evidence type="ECO:0000313" key="1">
    <source>
        <dbReference type="EMBL" id="UTW05574.1"/>
    </source>
</evidence>